<dbReference type="PANTHER" id="PTHR22950:SF349">
    <property type="entry name" value="AMINO ACID TRANSPORTER TRANSMEMBRANE DOMAIN-CONTAINING PROTEIN"/>
    <property type="match status" value="1"/>
</dbReference>
<dbReference type="PANTHER" id="PTHR22950">
    <property type="entry name" value="AMINO ACID TRANSPORTER"/>
    <property type="match status" value="1"/>
</dbReference>
<name>A0ABR2L195_9EUKA</name>
<gene>
    <name evidence="2" type="ORF">M9Y10_014794</name>
</gene>
<protein>
    <recommendedName>
        <fullName evidence="4">Transmembrane amino acid transporter protein</fullName>
    </recommendedName>
</protein>
<evidence type="ECO:0000313" key="2">
    <source>
        <dbReference type="EMBL" id="KAK8896868.1"/>
    </source>
</evidence>
<evidence type="ECO:0000313" key="3">
    <source>
        <dbReference type="Proteomes" id="UP001470230"/>
    </source>
</evidence>
<feature type="transmembrane region" description="Helical" evidence="1">
    <location>
        <begin position="112"/>
        <end position="131"/>
    </location>
</feature>
<feature type="transmembrane region" description="Helical" evidence="1">
    <location>
        <begin position="360"/>
        <end position="380"/>
    </location>
</feature>
<accession>A0ABR2L195</accession>
<evidence type="ECO:0008006" key="4">
    <source>
        <dbReference type="Google" id="ProtNLM"/>
    </source>
</evidence>
<feature type="transmembrane region" description="Helical" evidence="1">
    <location>
        <begin position="181"/>
        <end position="202"/>
    </location>
</feature>
<dbReference type="Proteomes" id="UP001470230">
    <property type="component" value="Unassembled WGS sequence"/>
</dbReference>
<feature type="transmembrane region" description="Helical" evidence="1">
    <location>
        <begin position="424"/>
        <end position="446"/>
    </location>
</feature>
<feature type="transmembrane region" description="Helical" evidence="1">
    <location>
        <begin position="68"/>
        <end position="92"/>
    </location>
</feature>
<keyword evidence="1" id="KW-0472">Membrane</keyword>
<dbReference type="EMBL" id="JAPFFF010000002">
    <property type="protein sequence ID" value="KAK8896868.1"/>
    <property type="molecule type" value="Genomic_DNA"/>
</dbReference>
<sequence>MIGGDLKVDKYRFRARPQSSNFVLFPPNPGFKPNSMFSTLILLLKVALDTDPFFMYQDMFKCGIIESLIIILVVMILIQLSVHIFTRCWFYGTSYDYQDIWACVFGSKTFSFIPAVLNIISYLTYLCWFNFEIHECARIFLLSIWPNCPSFLVNKWFLLYFFNLVAIFPCLFIKNFTSFTIISYIGNSAMVISVICLIILLIRCINEIGFEVTTSNYGSINEDLYGIPYLPNVTFFSKDPSALFGCIGTVMTAFYKHPFLEMVFANMRKPTVYRCLSSVWITSFISVLFLYGIGLLSYFIVQIHFKEALASPPFIGPKPPNDSSLKNRPYNIFSFSGHSIQDIQNENVFYNFPKKYIEAMIGQVASYIVTLTSNMIYTYFIATQVSSLVIDRRKDDVQPIVISGIVVILFSIGLNFMNDTASEFLDFVSQIAFVILVFMLPSLFYLKLFRFTKPFWGIVSTVLLVVGVPMSVAVIYYSAVDLWG</sequence>
<feature type="transmembrane region" description="Helical" evidence="1">
    <location>
        <begin position="400"/>
        <end position="418"/>
    </location>
</feature>
<organism evidence="2 3">
    <name type="scientific">Tritrichomonas musculus</name>
    <dbReference type="NCBI Taxonomy" id="1915356"/>
    <lineage>
        <taxon>Eukaryota</taxon>
        <taxon>Metamonada</taxon>
        <taxon>Parabasalia</taxon>
        <taxon>Tritrichomonadida</taxon>
        <taxon>Tritrichomonadidae</taxon>
        <taxon>Tritrichomonas</taxon>
    </lineage>
</organism>
<keyword evidence="1" id="KW-0812">Transmembrane</keyword>
<feature type="transmembrane region" description="Helical" evidence="1">
    <location>
        <begin position="152"/>
        <end position="175"/>
    </location>
</feature>
<keyword evidence="3" id="KW-1185">Reference proteome</keyword>
<keyword evidence="1" id="KW-1133">Transmembrane helix</keyword>
<reference evidence="2 3" key="1">
    <citation type="submission" date="2024-04" db="EMBL/GenBank/DDBJ databases">
        <title>Tritrichomonas musculus Genome.</title>
        <authorList>
            <person name="Alves-Ferreira E."/>
            <person name="Grigg M."/>
            <person name="Lorenzi H."/>
            <person name="Galac M."/>
        </authorList>
    </citation>
    <scope>NUCLEOTIDE SEQUENCE [LARGE SCALE GENOMIC DNA]</scope>
    <source>
        <strain evidence="2 3">EAF2021</strain>
    </source>
</reference>
<evidence type="ECO:0000256" key="1">
    <source>
        <dbReference type="SAM" id="Phobius"/>
    </source>
</evidence>
<feature type="transmembrane region" description="Helical" evidence="1">
    <location>
        <begin position="277"/>
        <end position="301"/>
    </location>
</feature>
<feature type="transmembrane region" description="Helical" evidence="1">
    <location>
        <begin position="458"/>
        <end position="479"/>
    </location>
</feature>
<comment type="caution">
    <text evidence="2">The sequence shown here is derived from an EMBL/GenBank/DDBJ whole genome shotgun (WGS) entry which is preliminary data.</text>
</comment>
<proteinExistence type="predicted"/>